<sequence length="83" mass="8916">MWVAEPSLRTPPPPGLQPASKRPTAATPAVAAPPLVKLFLARLLPGLYLDNPLPLTVLLALPPIAPLPRTGLLFLWRLSRALL</sequence>
<reference evidence="3" key="1">
    <citation type="journal article" date="2019" name="Int. J. Syst. Evol. Microbiol.">
        <title>The Global Catalogue of Microorganisms (GCM) 10K type strain sequencing project: providing services to taxonomists for standard genome sequencing and annotation.</title>
        <authorList>
            <consortium name="The Broad Institute Genomics Platform"/>
            <consortium name="The Broad Institute Genome Sequencing Center for Infectious Disease"/>
            <person name="Wu L."/>
            <person name="Ma J."/>
        </authorList>
    </citation>
    <scope>NUCLEOTIDE SEQUENCE [LARGE SCALE GENOMIC DNA]</scope>
    <source>
        <strain evidence="3">JCM 3399</strain>
    </source>
</reference>
<name>A0ABQ2VMH9_9ACTN</name>
<organism evidence="2 3">
    <name type="scientific">Streptomyces albospinus</name>
    <dbReference type="NCBI Taxonomy" id="285515"/>
    <lineage>
        <taxon>Bacteria</taxon>
        <taxon>Bacillati</taxon>
        <taxon>Actinomycetota</taxon>
        <taxon>Actinomycetes</taxon>
        <taxon>Kitasatosporales</taxon>
        <taxon>Streptomycetaceae</taxon>
        <taxon>Streptomyces</taxon>
    </lineage>
</organism>
<feature type="region of interest" description="Disordered" evidence="1">
    <location>
        <begin position="1"/>
        <end position="27"/>
    </location>
</feature>
<comment type="caution">
    <text evidence="2">The sequence shown here is derived from an EMBL/GenBank/DDBJ whole genome shotgun (WGS) entry which is preliminary data.</text>
</comment>
<evidence type="ECO:0000256" key="1">
    <source>
        <dbReference type="SAM" id="MobiDB-lite"/>
    </source>
</evidence>
<dbReference type="EMBL" id="BMRP01000041">
    <property type="protein sequence ID" value="GGU92841.1"/>
    <property type="molecule type" value="Genomic_DNA"/>
</dbReference>
<protein>
    <submittedName>
        <fullName evidence="2">Uncharacterized protein</fullName>
    </submittedName>
</protein>
<keyword evidence="3" id="KW-1185">Reference proteome</keyword>
<proteinExistence type="predicted"/>
<evidence type="ECO:0000313" key="2">
    <source>
        <dbReference type="EMBL" id="GGU92841.1"/>
    </source>
</evidence>
<evidence type="ECO:0000313" key="3">
    <source>
        <dbReference type="Proteomes" id="UP000654471"/>
    </source>
</evidence>
<accession>A0ABQ2VMH9</accession>
<gene>
    <name evidence="2" type="ORF">GCM10010211_69520</name>
</gene>
<dbReference type="Proteomes" id="UP000654471">
    <property type="component" value="Unassembled WGS sequence"/>
</dbReference>